<accession>A0ACC0ZBZ1</accession>
<dbReference type="EMBL" id="CM047737">
    <property type="protein sequence ID" value="KAJ0047637.1"/>
    <property type="molecule type" value="Genomic_DNA"/>
</dbReference>
<gene>
    <name evidence="1" type="ORF">Pint_16050</name>
</gene>
<organism evidence="1 2">
    <name type="scientific">Pistacia integerrima</name>
    <dbReference type="NCBI Taxonomy" id="434235"/>
    <lineage>
        <taxon>Eukaryota</taxon>
        <taxon>Viridiplantae</taxon>
        <taxon>Streptophyta</taxon>
        <taxon>Embryophyta</taxon>
        <taxon>Tracheophyta</taxon>
        <taxon>Spermatophyta</taxon>
        <taxon>Magnoliopsida</taxon>
        <taxon>eudicotyledons</taxon>
        <taxon>Gunneridae</taxon>
        <taxon>Pentapetalae</taxon>
        <taxon>rosids</taxon>
        <taxon>malvids</taxon>
        <taxon>Sapindales</taxon>
        <taxon>Anacardiaceae</taxon>
        <taxon>Pistacia</taxon>
    </lineage>
</organism>
<dbReference type="Proteomes" id="UP001163603">
    <property type="component" value="Chromosome 2"/>
</dbReference>
<protein>
    <submittedName>
        <fullName evidence="1">Uncharacterized protein</fullName>
    </submittedName>
</protein>
<reference evidence="2" key="1">
    <citation type="journal article" date="2023" name="G3 (Bethesda)">
        <title>Genome assembly and association tests identify interacting loci associated with vigor, precocity, and sex in interspecific pistachio rootstocks.</title>
        <authorList>
            <person name="Palmer W."/>
            <person name="Jacygrad E."/>
            <person name="Sagayaradj S."/>
            <person name="Cavanaugh K."/>
            <person name="Han R."/>
            <person name="Bertier L."/>
            <person name="Beede B."/>
            <person name="Kafkas S."/>
            <person name="Golino D."/>
            <person name="Preece J."/>
            <person name="Michelmore R."/>
        </authorList>
    </citation>
    <scope>NUCLEOTIDE SEQUENCE [LARGE SCALE GENOMIC DNA]</scope>
</reference>
<evidence type="ECO:0000313" key="2">
    <source>
        <dbReference type="Proteomes" id="UP001163603"/>
    </source>
</evidence>
<proteinExistence type="predicted"/>
<evidence type="ECO:0000313" key="1">
    <source>
        <dbReference type="EMBL" id="KAJ0047637.1"/>
    </source>
</evidence>
<keyword evidence="2" id="KW-1185">Reference proteome</keyword>
<name>A0ACC0ZBZ1_9ROSI</name>
<comment type="caution">
    <text evidence="1">The sequence shown here is derived from an EMBL/GenBank/DDBJ whole genome shotgun (WGS) entry which is preliminary data.</text>
</comment>
<sequence>MAFGALSDSKYQLALCFKAMTQQQSSNSESDNSLQKDGHYQAVVTSLLNVSSGNFPASVGKVAHMNECMVSKKTNPTLVNETANFQPSMLSSLVPEGSSAVSTHANSDVYSYLNIPPLPLPMLPSCLSSSGTSNLGLENSQTHKRRRHRGGAKLDRATTTAVHKKARLEMEQEAIQQHQNVLQYYPKLDGGVCSRRIMQYMYHLRHRPSDNGIAFWRKLLTEYFAPCAKKRWCLSSYDDVERYAPGVFPQVFMNTWQCDVCGCKSGRGFEANLEALPRLNKIMFESGVIDELLYLDLPCELIQFSGLMTLEYGKAVQESVYEQFRVVREGKLRISFASDLKILSWEFCAWHHEELLPRNLVTPQINKLVHTVQSLQSSIDCGGSDGVSPHDLQANCNVLLVAGCQLVRNLELQPVDNLGISKRYVRCLQISEIINSMKDLITFSMDKNIGPIESLKCYSQENRTTKPQEDEPQRKESDHYPSVGRRKLMATSLFNNDGNEKSDITRCGPMTASEEALLSPGYYTRLLGRNSFNSDMSKVMPEHLSSCIRTKLGASPISLGGLKTLNTGNIKDLLVDGLSSSHSSECKQKTENNLIQKLLLEMINNSRTAKRGSELDKVHYKRSSSTVADLPAAMDDYKVAFNDSQAALGNATNNTVGKFNSVTAAASDVDHYGIYGNGSFSRREHHLPEVTHSIVSGFNSKTEFLM</sequence>